<evidence type="ECO:0000313" key="3">
    <source>
        <dbReference type="EMBL" id="KAK5984871.1"/>
    </source>
</evidence>
<evidence type="ECO:0000256" key="1">
    <source>
        <dbReference type="SAM" id="Coils"/>
    </source>
</evidence>
<gene>
    <name evidence="3" type="ORF">GCK32_020741</name>
</gene>
<keyword evidence="4" id="KW-1185">Reference proteome</keyword>
<reference evidence="3 4" key="1">
    <citation type="submission" date="2019-10" db="EMBL/GenBank/DDBJ databases">
        <title>Assembly and Annotation for the nematode Trichostrongylus colubriformis.</title>
        <authorList>
            <person name="Martin J."/>
        </authorList>
    </citation>
    <scope>NUCLEOTIDE SEQUENCE [LARGE SCALE GENOMIC DNA]</scope>
    <source>
        <strain evidence="3">G859</strain>
        <tissue evidence="3">Whole worm</tissue>
    </source>
</reference>
<organism evidence="3 4">
    <name type="scientific">Trichostrongylus colubriformis</name>
    <name type="common">Black scour worm</name>
    <dbReference type="NCBI Taxonomy" id="6319"/>
    <lineage>
        <taxon>Eukaryota</taxon>
        <taxon>Metazoa</taxon>
        <taxon>Ecdysozoa</taxon>
        <taxon>Nematoda</taxon>
        <taxon>Chromadorea</taxon>
        <taxon>Rhabditida</taxon>
        <taxon>Rhabditina</taxon>
        <taxon>Rhabditomorpha</taxon>
        <taxon>Strongyloidea</taxon>
        <taxon>Trichostrongylidae</taxon>
        <taxon>Trichostrongylus</taxon>
    </lineage>
</organism>
<feature type="coiled-coil region" evidence="1">
    <location>
        <begin position="5"/>
        <end position="60"/>
    </location>
</feature>
<sequence length="95" mass="10773">MYDLIEKLQQKIKTYKRQVEDAEGLAAQNLAKYKQLQHALEDAEERADAAENALAKMRLKNRSGSYRTLSHSMSSTAVNMRSSSRGRILDDGIEE</sequence>
<feature type="region of interest" description="Disordered" evidence="2">
    <location>
        <begin position="68"/>
        <end position="95"/>
    </location>
</feature>
<protein>
    <recommendedName>
        <fullName evidence="5">Myosin heavy chain</fullName>
    </recommendedName>
</protein>
<evidence type="ECO:0000256" key="2">
    <source>
        <dbReference type="SAM" id="MobiDB-lite"/>
    </source>
</evidence>
<proteinExistence type="predicted"/>
<dbReference type="Proteomes" id="UP001331761">
    <property type="component" value="Unassembled WGS sequence"/>
</dbReference>
<accession>A0AAN8IT09</accession>
<keyword evidence="1" id="KW-0175">Coiled coil</keyword>
<dbReference type="AlphaFoldDB" id="A0AAN8IT09"/>
<comment type="caution">
    <text evidence="3">The sequence shown here is derived from an EMBL/GenBank/DDBJ whole genome shotgun (WGS) entry which is preliminary data.</text>
</comment>
<evidence type="ECO:0000313" key="4">
    <source>
        <dbReference type="Proteomes" id="UP001331761"/>
    </source>
</evidence>
<dbReference type="EMBL" id="WIXE01002383">
    <property type="protein sequence ID" value="KAK5984871.1"/>
    <property type="molecule type" value="Genomic_DNA"/>
</dbReference>
<feature type="compositionally biased region" description="Polar residues" evidence="2">
    <location>
        <begin position="68"/>
        <end position="85"/>
    </location>
</feature>
<name>A0AAN8IT09_TRICO</name>
<evidence type="ECO:0008006" key="5">
    <source>
        <dbReference type="Google" id="ProtNLM"/>
    </source>
</evidence>